<evidence type="ECO:0000256" key="2">
    <source>
        <dbReference type="ARBA" id="ARBA00023002"/>
    </source>
</evidence>
<sequence length="155" mass="16229">MAGYSKHYSAPLYSATKHAVVGFARSMGAAEQVQGVKVVCICPGIVKTPIWTDGAPGSGARYGITDDIALTSNVVAEAIAEAIESPYIPGGTILEISKLGGTRVVPEWNIDPPHGTEDDKAAMGNAAPPEMIKNVMGPILRVTEAERGKLVNERA</sequence>
<protein>
    <submittedName>
        <fullName evidence="3">Uncharacterized protein</fullName>
    </submittedName>
</protein>
<comment type="caution">
    <text evidence="3">The sequence shown here is derived from an EMBL/GenBank/DDBJ whole genome shotgun (WGS) entry which is preliminary data.</text>
</comment>
<dbReference type="InterPro" id="IPR036291">
    <property type="entry name" value="NAD(P)-bd_dom_sf"/>
</dbReference>
<gene>
    <name evidence="3" type="ORF">N8I77_012247</name>
</gene>
<keyword evidence="2" id="KW-0560">Oxidoreductase</keyword>
<dbReference type="PANTHER" id="PTHR44229">
    <property type="entry name" value="15-HYDROXYPROSTAGLANDIN DEHYDROGENASE [NAD(+)]"/>
    <property type="match status" value="1"/>
</dbReference>
<dbReference type="PRINTS" id="PR01167">
    <property type="entry name" value="INSADHFAMILY"/>
</dbReference>
<evidence type="ECO:0000256" key="1">
    <source>
        <dbReference type="ARBA" id="ARBA00006484"/>
    </source>
</evidence>
<dbReference type="GO" id="GO:0016616">
    <property type="term" value="F:oxidoreductase activity, acting on the CH-OH group of donors, NAD or NADP as acceptor"/>
    <property type="evidence" value="ECO:0007669"/>
    <property type="project" value="TreeGrafter"/>
</dbReference>
<dbReference type="InterPro" id="IPR002347">
    <property type="entry name" value="SDR_fam"/>
</dbReference>
<reference evidence="3" key="1">
    <citation type="submission" date="2023-06" db="EMBL/GenBank/DDBJ databases">
        <authorList>
            <person name="Noh H."/>
        </authorList>
    </citation>
    <scope>NUCLEOTIDE SEQUENCE</scope>
    <source>
        <strain evidence="3">DUCC20226</strain>
    </source>
</reference>
<dbReference type="GO" id="GO:0005737">
    <property type="term" value="C:cytoplasm"/>
    <property type="evidence" value="ECO:0007669"/>
    <property type="project" value="TreeGrafter"/>
</dbReference>
<name>A0AAD9S4D1_PHOAM</name>
<keyword evidence="4" id="KW-1185">Reference proteome</keyword>
<evidence type="ECO:0000313" key="4">
    <source>
        <dbReference type="Proteomes" id="UP001265746"/>
    </source>
</evidence>
<dbReference type="Gene3D" id="3.40.50.720">
    <property type="entry name" value="NAD(P)-binding Rossmann-like Domain"/>
    <property type="match status" value="1"/>
</dbReference>
<dbReference type="SUPFAM" id="SSF51735">
    <property type="entry name" value="NAD(P)-binding Rossmann-fold domains"/>
    <property type="match status" value="1"/>
</dbReference>
<dbReference type="EMBL" id="JAUJFL010000008">
    <property type="protein sequence ID" value="KAK2598865.1"/>
    <property type="molecule type" value="Genomic_DNA"/>
</dbReference>
<proteinExistence type="inferred from homology"/>
<evidence type="ECO:0000313" key="3">
    <source>
        <dbReference type="EMBL" id="KAK2598865.1"/>
    </source>
</evidence>
<accession>A0AAD9S4D1</accession>
<dbReference type="PANTHER" id="PTHR44229:SF4">
    <property type="entry name" value="15-HYDROXYPROSTAGLANDIN DEHYDROGENASE [NAD(+)]"/>
    <property type="match status" value="1"/>
</dbReference>
<dbReference type="AlphaFoldDB" id="A0AAD9S4D1"/>
<comment type="similarity">
    <text evidence="1">Belongs to the short-chain dehydrogenases/reductases (SDR) family.</text>
</comment>
<organism evidence="3 4">
    <name type="scientific">Phomopsis amygdali</name>
    <name type="common">Fusicoccum amygdali</name>
    <dbReference type="NCBI Taxonomy" id="1214568"/>
    <lineage>
        <taxon>Eukaryota</taxon>
        <taxon>Fungi</taxon>
        <taxon>Dikarya</taxon>
        <taxon>Ascomycota</taxon>
        <taxon>Pezizomycotina</taxon>
        <taxon>Sordariomycetes</taxon>
        <taxon>Sordariomycetidae</taxon>
        <taxon>Diaporthales</taxon>
        <taxon>Diaporthaceae</taxon>
        <taxon>Diaporthe</taxon>
    </lineage>
</organism>
<dbReference type="Pfam" id="PF00106">
    <property type="entry name" value="adh_short"/>
    <property type="match status" value="1"/>
</dbReference>
<dbReference type="Proteomes" id="UP001265746">
    <property type="component" value="Unassembled WGS sequence"/>
</dbReference>